<evidence type="ECO:0000313" key="3">
    <source>
        <dbReference type="Proteomes" id="UP000799118"/>
    </source>
</evidence>
<gene>
    <name evidence="2" type="ORF">BT96DRAFT_1010233</name>
</gene>
<feature type="region of interest" description="Disordered" evidence="1">
    <location>
        <begin position="73"/>
        <end position="136"/>
    </location>
</feature>
<evidence type="ECO:0000313" key="2">
    <source>
        <dbReference type="EMBL" id="KAE9382670.1"/>
    </source>
</evidence>
<feature type="compositionally biased region" description="Polar residues" evidence="1">
    <location>
        <begin position="126"/>
        <end position="136"/>
    </location>
</feature>
<sequence>MSFNSDKIFRTRELEDFDQIQHLVECALLGLGAADNNPRIVPQTVQDHARAFMDFVTAFDRRVVACAARSSGSSKSVTSSSLTRKGSIPDDSSHRSLRSCSHRDAVQQPSTPTPSTRNLGGKTRTKSCSSSPTPASQVKENYLAAHPPTLDFNPFPKGSKLFRRFLSRSNSEGSPKSIISIPKGLLSSVFSLRMAALGWAKAHLANSLSMCIFSTFHICTYIVCRNSTGHSESSVSPPMPPLLLATHTASESLYSERIHVVSQVLRHFTAFFRRRSLCSMVLPCILTWDSTTEDMLYGRIFALLAST</sequence>
<accession>A0A6A4GBC3</accession>
<name>A0A6A4GBC3_9AGAR</name>
<dbReference type="AlphaFoldDB" id="A0A6A4GBC3"/>
<reference evidence="2" key="1">
    <citation type="journal article" date="2019" name="Environ. Microbiol.">
        <title>Fungal ecological strategies reflected in gene transcription - a case study of two litter decomposers.</title>
        <authorList>
            <person name="Barbi F."/>
            <person name="Kohler A."/>
            <person name="Barry K."/>
            <person name="Baskaran P."/>
            <person name="Daum C."/>
            <person name="Fauchery L."/>
            <person name="Ihrmark K."/>
            <person name="Kuo A."/>
            <person name="LaButti K."/>
            <person name="Lipzen A."/>
            <person name="Morin E."/>
            <person name="Grigoriev I.V."/>
            <person name="Henrissat B."/>
            <person name="Lindahl B."/>
            <person name="Martin F."/>
        </authorList>
    </citation>
    <scope>NUCLEOTIDE SEQUENCE</scope>
    <source>
        <strain evidence="2">JB14</strain>
    </source>
</reference>
<dbReference type="Proteomes" id="UP000799118">
    <property type="component" value="Unassembled WGS sequence"/>
</dbReference>
<organism evidence="2 3">
    <name type="scientific">Gymnopus androsaceus JB14</name>
    <dbReference type="NCBI Taxonomy" id="1447944"/>
    <lineage>
        <taxon>Eukaryota</taxon>
        <taxon>Fungi</taxon>
        <taxon>Dikarya</taxon>
        <taxon>Basidiomycota</taxon>
        <taxon>Agaricomycotina</taxon>
        <taxon>Agaricomycetes</taxon>
        <taxon>Agaricomycetidae</taxon>
        <taxon>Agaricales</taxon>
        <taxon>Marasmiineae</taxon>
        <taxon>Omphalotaceae</taxon>
        <taxon>Gymnopus</taxon>
    </lineage>
</organism>
<feature type="compositionally biased region" description="Polar residues" evidence="1">
    <location>
        <begin position="107"/>
        <end position="118"/>
    </location>
</feature>
<dbReference type="EMBL" id="ML771158">
    <property type="protein sequence ID" value="KAE9382670.1"/>
    <property type="molecule type" value="Genomic_DNA"/>
</dbReference>
<protein>
    <submittedName>
        <fullName evidence="2">Uncharacterized protein</fullName>
    </submittedName>
</protein>
<evidence type="ECO:0000256" key="1">
    <source>
        <dbReference type="SAM" id="MobiDB-lite"/>
    </source>
</evidence>
<keyword evidence="3" id="KW-1185">Reference proteome</keyword>
<proteinExistence type="predicted"/>